<protein>
    <submittedName>
        <fullName evidence="3">Zn-ribbon domain-containing OB-fold protein</fullName>
    </submittedName>
</protein>
<dbReference type="RefSeq" id="WP_379722485.1">
    <property type="nucleotide sequence ID" value="NZ_JBHRYJ010000001.1"/>
</dbReference>
<evidence type="ECO:0000259" key="1">
    <source>
        <dbReference type="Pfam" id="PF01796"/>
    </source>
</evidence>
<dbReference type="InterPro" id="IPR012340">
    <property type="entry name" value="NA-bd_OB-fold"/>
</dbReference>
<evidence type="ECO:0000313" key="3">
    <source>
        <dbReference type="EMBL" id="MFC3674912.1"/>
    </source>
</evidence>
<reference evidence="4" key="1">
    <citation type="journal article" date="2019" name="Int. J. Syst. Evol. Microbiol.">
        <title>The Global Catalogue of Microorganisms (GCM) 10K type strain sequencing project: providing services to taxonomists for standard genome sequencing and annotation.</title>
        <authorList>
            <consortium name="The Broad Institute Genomics Platform"/>
            <consortium name="The Broad Institute Genome Sequencing Center for Infectious Disease"/>
            <person name="Wu L."/>
            <person name="Ma J."/>
        </authorList>
    </citation>
    <scope>NUCLEOTIDE SEQUENCE [LARGE SCALE GENOMIC DNA]</scope>
    <source>
        <strain evidence="4">KCTC 42182</strain>
    </source>
</reference>
<proteinExistence type="predicted"/>
<dbReference type="InterPro" id="IPR022002">
    <property type="entry name" value="ChsH2_Znr"/>
</dbReference>
<keyword evidence="4" id="KW-1185">Reference proteome</keyword>
<organism evidence="3 4">
    <name type="scientific">Ferrovibrio xuzhouensis</name>
    <dbReference type="NCBI Taxonomy" id="1576914"/>
    <lineage>
        <taxon>Bacteria</taxon>
        <taxon>Pseudomonadati</taxon>
        <taxon>Pseudomonadota</taxon>
        <taxon>Alphaproteobacteria</taxon>
        <taxon>Rhodospirillales</taxon>
        <taxon>Rhodospirillaceae</taxon>
        <taxon>Ferrovibrio</taxon>
    </lineage>
</organism>
<dbReference type="SUPFAM" id="SSF50249">
    <property type="entry name" value="Nucleic acid-binding proteins"/>
    <property type="match status" value="1"/>
</dbReference>
<dbReference type="Pfam" id="PF01796">
    <property type="entry name" value="OB_ChsH2_C"/>
    <property type="match status" value="1"/>
</dbReference>
<evidence type="ECO:0000259" key="2">
    <source>
        <dbReference type="Pfam" id="PF12172"/>
    </source>
</evidence>
<comment type="caution">
    <text evidence="3">The sequence shown here is derived from an EMBL/GenBank/DDBJ whole genome shotgun (WGS) entry which is preliminary data.</text>
</comment>
<name>A0ABV7VCX1_9PROT</name>
<dbReference type="Proteomes" id="UP001595711">
    <property type="component" value="Unassembled WGS sequence"/>
</dbReference>
<dbReference type="PANTHER" id="PTHR34075">
    <property type="entry name" value="BLR3430 PROTEIN"/>
    <property type="match status" value="1"/>
</dbReference>
<dbReference type="Pfam" id="PF12172">
    <property type="entry name" value="zf-ChsH2"/>
    <property type="match status" value="1"/>
</dbReference>
<dbReference type="InterPro" id="IPR002878">
    <property type="entry name" value="ChsH2_C"/>
</dbReference>
<dbReference type="EMBL" id="JBHRYJ010000001">
    <property type="protein sequence ID" value="MFC3674912.1"/>
    <property type="molecule type" value="Genomic_DNA"/>
</dbReference>
<feature type="domain" description="ChsH2 C-terminal OB-fold" evidence="1">
    <location>
        <begin position="92"/>
        <end position="156"/>
    </location>
</feature>
<dbReference type="InterPro" id="IPR052513">
    <property type="entry name" value="Thioester_dehydratase-like"/>
</dbReference>
<sequence>MEIKVAIDEWLDHYEVNKRAAPDRRAAYGGNCPESKASAMSRPIPVPTAETRRFWQAGFRGELVLPHCPHCSRYFFPPPPRCPVCLSSRLQWERVSGYGRLRSWTDVYLDAISGLSAPFTIAEVELSEQKDIVLVALVRAAAVTDLSIDQDVQVVFGDDVDGCRFPEVIPAGTNPGVGPIAANDTVAGGNL</sequence>
<dbReference type="PANTHER" id="PTHR34075:SF5">
    <property type="entry name" value="BLR3430 PROTEIN"/>
    <property type="match status" value="1"/>
</dbReference>
<dbReference type="Gene3D" id="6.10.30.10">
    <property type="match status" value="1"/>
</dbReference>
<accession>A0ABV7VCX1</accession>
<feature type="domain" description="ChsH2 rubredoxin-like zinc ribbon" evidence="2">
    <location>
        <begin position="55"/>
        <end position="90"/>
    </location>
</feature>
<evidence type="ECO:0000313" key="4">
    <source>
        <dbReference type="Proteomes" id="UP001595711"/>
    </source>
</evidence>
<gene>
    <name evidence="3" type="ORF">ACFOOQ_05100</name>
</gene>